<dbReference type="PANTHER" id="PTHR43575">
    <property type="entry name" value="PROTEIN ABCI7, CHLOROPLASTIC"/>
    <property type="match status" value="1"/>
</dbReference>
<gene>
    <name evidence="2" type="ORF">SPIROBIBN47_190021</name>
</gene>
<dbReference type="Pfam" id="PF01458">
    <property type="entry name" value="SUFBD_core"/>
    <property type="match status" value="1"/>
</dbReference>
<dbReference type="PANTHER" id="PTHR43575:SF1">
    <property type="entry name" value="PROTEIN ABCI7, CHLOROPLASTIC"/>
    <property type="match status" value="1"/>
</dbReference>
<organism evidence="2">
    <name type="scientific">uncultured spirochete</name>
    <dbReference type="NCBI Taxonomy" id="156406"/>
    <lineage>
        <taxon>Bacteria</taxon>
        <taxon>Pseudomonadati</taxon>
        <taxon>Spirochaetota</taxon>
        <taxon>Spirochaetia</taxon>
        <taxon>Spirochaetales</taxon>
        <taxon>environmental samples</taxon>
    </lineage>
</organism>
<dbReference type="InterPro" id="IPR055346">
    <property type="entry name" value="Fe-S_cluster_assembly_SufBD"/>
</dbReference>
<dbReference type="InterPro" id="IPR037284">
    <property type="entry name" value="SUF_FeS_clus_asmbl_SufBD_sf"/>
</dbReference>
<accession>A0A3P3XGP2</accession>
<dbReference type="InterPro" id="IPR000825">
    <property type="entry name" value="SUF_FeS_clus_asmbl_SufBD_core"/>
</dbReference>
<proteinExistence type="predicted"/>
<protein>
    <submittedName>
        <fullName evidence="2">SufBD protein (Modular protein)</fullName>
    </submittedName>
</protein>
<dbReference type="GO" id="GO:0016226">
    <property type="term" value="P:iron-sulfur cluster assembly"/>
    <property type="evidence" value="ECO:0007669"/>
    <property type="project" value="InterPro"/>
</dbReference>
<reference evidence="2" key="1">
    <citation type="submission" date="2017-02" db="EMBL/GenBank/DDBJ databases">
        <authorList>
            <person name="Regsiter A."/>
            <person name="William W."/>
        </authorList>
    </citation>
    <scope>NUCLEOTIDE SEQUENCE</scope>
    <source>
        <strain evidence="2">Bib</strain>
    </source>
</reference>
<sequence length="348" mass="36889">MSGTILDTLKVSRREKANDAAALLFPADSKSSGLKRLDIAISSPASGALSGAPQEPKEPAEYEQYREASIALGAGAEAAVLVRFVAAGAASQDRAADEPARMQDARLARAENPETPGSLRLTTSLHIRLAAHARLNLYVLSNLPASFSREALSHAALSEGAVLTWTNVVFDEGNGLYTTRIELEGEGSELDFAGAYGARCTTEGEHALSIHHTAPHSKSRTILKSALKDSAHLAFRGLIHVENTARGTDAYLANRNLVLEDGARAESFPQLKIETDEVACSHGATTGGPRQEELFYLMSRGLDRAAAKNMLVLGHLGSVLNRLPPDLAEEMEDIAASALGLNAQGSCI</sequence>
<feature type="domain" description="SUF system FeS cluster assembly SufBD core" evidence="1">
    <location>
        <begin position="123"/>
        <end position="314"/>
    </location>
</feature>
<dbReference type="SUPFAM" id="SSF101960">
    <property type="entry name" value="Stabilizer of iron transporter SufD"/>
    <property type="match status" value="1"/>
</dbReference>
<evidence type="ECO:0000259" key="1">
    <source>
        <dbReference type="Pfam" id="PF01458"/>
    </source>
</evidence>
<name>A0A3P3XGP2_9SPIR</name>
<dbReference type="AlphaFoldDB" id="A0A3P3XGP2"/>
<dbReference type="EMBL" id="FWDM01000011">
    <property type="protein sequence ID" value="SLM11264.1"/>
    <property type="molecule type" value="Genomic_DNA"/>
</dbReference>
<evidence type="ECO:0000313" key="2">
    <source>
        <dbReference type="EMBL" id="SLM11264.1"/>
    </source>
</evidence>